<organism evidence="2">
    <name type="scientific">uncultured Caudovirales phage</name>
    <dbReference type="NCBI Taxonomy" id="2100421"/>
    <lineage>
        <taxon>Viruses</taxon>
        <taxon>Duplodnaviria</taxon>
        <taxon>Heunggongvirae</taxon>
        <taxon>Uroviricota</taxon>
        <taxon>Caudoviricetes</taxon>
        <taxon>Peduoviridae</taxon>
        <taxon>Maltschvirus</taxon>
        <taxon>Maltschvirus maltsch</taxon>
    </lineage>
</organism>
<sequence length="251" mass="29464">MRIITIADGFGDSVAVPNWYPGFIKWPEIINFMTKGVELTNLARYGAGNEYILQCLRQHTVDTDIALVQWAIPNRLDLVLKHSSTFWEQQIATDVVYNNNIVNVGADRYWISSASNSPGVLEYHQKFISLRQHQLRSQLFIEHATLLLRQHNINYRFLLTDDSEYLQETVLDTSNWCWHQEFTGMNSFRKISKFYELDFGLTQPISLIQFEFIKLFIMPNIDLQWRSVNEITAVENMLHRKYKEAILLKNL</sequence>
<protein>
    <submittedName>
        <fullName evidence="2">Uncharacterized protein</fullName>
    </submittedName>
</protein>
<reference evidence="2" key="1">
    <citation type="submission" date="2020-04" db="EMBL/GenBank/DDBJ databases">
        <authorList>
            <person name="Chiriac C."/>
            <person name="Salcher M."/>
            <person name="Ghai R."/>
            <person name="Kavagutti S V."/>
        </authorList>
    </citation>
    <scope>NUCLEOTIDE SEQUENCE</scope>
</reference>
<dbReference type="EMBL" id="LR797502">
    <property type="protein sequence ID" value="CAB4221112.1"/>
    <property type="molecule type" value="Genomic_DNA"/>
</dbReference>
<dbReference type="EMBL" id="LR796758">
    <property type="protein sequence ID" value="CAB4164051.1"/>
    <property type="molecule type" value="Genomic_DNA"/>
</dbReference>
<dbReference type="EMBL" id="LR796776">
    <property type="protein sequence ID" value="CAB4165709.1"/>
    <property type="molecule type" value="Genomic_DNA"/>
</dbReference>
<evidence type="ECO:0000313" key="2">
    <source>
        <dbReference type="EMBL" id="CAB4165709.1"/>
    </source>
</evidence>
<proteinExistence type="predicted"/>
<gene>
    <name evidence="3" type="ORF">UFOVP1146_407</name>
    <name evidence="4" type="ORF">UFOVP1638_158</name>
    <name evidence="1" type="ORF">UFOVP812_320</name>
    <name evidence="2" type="ORF">UFOVP818_245</name>
</gene>
<dbReference type="EMBL" id="LR797099">
    <property type="protein sequence ID" value="CAB4187061.1"/>
    <property type="molecule type" value="Genomic_DNA"/>
</dbReference>
<evidence type="ECO:0000313" key="1">
    <source>
        <dbReference type="EMBL" id="CAB4164051.1"/>
    </source>
</evidence>
<evidence type="ECO:0000313" key="4">
    <source>
        <dbReference type="EMBL" id="CAB4221112.1"/>
    </source>
</evidence>
<evidence type="ECO:0000313" key="3">
    <source>
        <dbReference type="EMBL" id="CAB4187061.1"/>
    </source>
</evidence>
<accession>A0A6J5P1P0</accession>
<name>A0A6J5P1P0_9CAUD</name>